<gene>
    <name evidence="1" type="ORF">OXYTRIMIC_192</name>
</gene>
<evidence type="ECO:0000313" key="2">
    <source>
        <dbReference type="Proteomes" id="UP000053232"/>
    </source>
</evidence>
<sequence length="257" mass="30527">MRKKRLNLQRRNPYQPTLNIQKEDRQINFNKTKMFNEQIITQIDKFNVTDINLNLIFSNHREKFRDGLKEMRRLPMAREVIGEQMLQTANDRQQHSRLNQRSVCRMLEDLAQIKVRLNNERNRTQRARLCWSSCDQTAKNQDPNSQDITQTQLARNGGVSTFNSGKHEMQTIKAIRQLLAWNVLGRIPTTTHYHYLYIPLYHEGVGNHKKDNQLDQVFSNEETIQLRLTDYKMVLAGLKIKYQDEDLKMTDNKERIV</sequence>
<name>A0A073HZQ9_9SPIT</name>
<comment type="caution">
    <text evidence="1">The sequence shown here is derived from an EMBL/GenBank/DDBJ whole genome shotgun (WGS) entry which is preliminary data.</text>
</comment>
<dbReference type="EMBL" id="ARYC01002088">
    <property type="protein sequence ID" value="KEJ82919.1"/>
    <property type="molecule type" value="Genomic_DNA"/>
</dbReference>
<dbReference type="AlphaFoldDB" id="A0A073HZQ9"/>
<dbReference type="Proteomes" id="UP000053232">
    <property type="component" value="Unassembled WGS sequence"/>
</dbReference>
<keyword evidence="2" id="KW-1185">Reference proteome</keyword>
<protein>
    <submittedName>
        <fullName evidence="1">Uncharacterized protein</fullName>
    </submittedName>
</protein>
<organism evidence="1 2">
    <name type="scientific">Oxytricha trifallax</name>
    <dbReference type="NCBI Taxonomy" id="1172189"/>
    <lineage>
        <taxon>Eukaryota</taxon>
        <taxon>Sar</taxon>
        <taxon>Alveolata</taxon>
        <taxon>Ciliophora</taxon>
        <taxon>Intramacronucleata</taxon>
        <taxon>Spirotrichea</taxon>
        <taxon>Stichotrichia</taxon>
        <taxon>Sporadotrichida</taxon>
        <taxon>Oxytrichidae</taxon>
        <taxon>Oxytrichinae</taxon>
        <taxon>Oxytricha</taxon>
    </lineage>
</organism>
<evidence type="ECO:0000313" key="1">
    <source>
        <dbReference type="EMBL" id="KEJ82919.1"/>
    </source>
</evidence>
<proteinExistence type="predicted"/>
<accession>A0A073HZQ9</accession>
<reference evidence="2" key="1">
    <citation type="journal article" date="2014" name="Cell">
        <title>The Architecture of a Scrambled Genome Reveals Massive Levels of Genomic Rearrangement during Development.</title>
        <authorList>
            <person name="Chen X."/>
            <person name="Bracht J.R."/>
            <person name="Goldman A.D."/>
            <person name="Dolzhenko E."/>
            <person name="Clay D.M."/>
            <person name="Swart E.C."/>
            <person name="Perlman D.H."/>
            <person name="Doak T.G."/>
            <person name="Stuart A."/>
            <person name="Amemiya C.T."/>
            <person name="Sebra R.P."/>
            <person name="Landweber L.F."/>
        </authorList>
    </citation>
    <scope>NUCLEOTIDE SEQUENCE [LARGE SCALE GENOMIC DNA]</scope>
    <source>
        <strain evidence="2">JRB310</strain>
    </source>
</reference>